<proteinExistence type="predicted"/>
<name>A0A2T3HP28_9SPHI</name>
<protein>
    <recommendedName>
        <fullName evidence="2">Signal transduction histidine kinase internal region domain-containing protein</fullName>
    </recommendedName>
</protein>
<keyword evidence="1" id="KW-0472">Membrane</keyword>
<accession>A0A2T3HP28</accession>
<evidence type="ECO:0000313" key="4">
    <source>
        <dbReference type="Proteomes" id="UP000240912"/>
    </source>
</evidence>
<dbReference type="GO" id="GO:0000155">
    <property type="term" value="F:phosphorelay sensor kinase activity"/>
    <property type="evidence" value="ECO:0007669"/>
    <property type="project" value="InterPro"/>
</dbReference>
<dbReference type="GO" id="GO:0016020">
    <property type="term" value="C:membrane"/>
    <property type="evidence" value="ECO:0007669"/>
    <property type="project" value="InterPro"/>
</dbReference>
<dbReference type="Pfam" id="PF06580">
    <property type="entry name" value="His_kinase"/>
    <property type="match status" value="1"/>
</dbReference>
<dbReference type="InterPro" id="IPR010559">
    <property type="entry name" value="Sig_transdc_His_kin_internal"/>
</dbReference>
<dbReference type="EMBL" id="PYLS01000004">
    <property type="protein sequence ID" value="PST84153.1"/>
    <property type="molecule type" value="Genomic_DNA"/>
</dbReference>
<feature type="transmembrane region" description="Helical" evidence="1">
    <location>
        <begin position="133"/>
        <end position="151"/>
    </location>
</feature>
<keyword evidence="4" id="KW-1185">Reference proteome</keyword>
<feature type="transmembrane region" description="Helical" evidence="1">
    <location>
        <begin position="90"/>
        <end position="112"/>
    </location>
</feature>
<dbReference type="OrthoDB" id="9809908at2"/>
<dbReference type="Proteomes" id="UP000240912">
    <property type="component" value="Unassembled WGS sequence"/>
</dbReference>
<feature type="transmembrane region" description="Helical" evidence="1">
    <location>
        <begin position="171"/>
        <end position="192"/>
    </location>
</feature>
<comment type="caution">
    <text evidence="3">The sequence shown here is derived from an EMBL/GenBank/DDBJ whole genome shotgun (WGS) entry which is preliminary data.</text>
</comment>
<dbReference type="PANTHER" id="PTHR34220:SF7">
    <property type="entry name" value="SENSOR HISTIDINE KINASE YPDA"/>
    <property type="match status" value="1"/>
</dbReference>
<reference evidence="3 4" key="1">
    <citation type="submission" date="2018-03" db="EMBL/GenBank/DDBJ databases">
        <authorList>
            <person name="Keele B.F."/>
        </authorList>
    </citation>
    <scope>NUCLEOTIDE SEQUENCE [LARGE SCALE GENOMIC DNA]</scope>
    <source>
        <strain evidence="3 4">YL28-9</strain>
    </source>
</reference>
<organism evidence="3 4">
    <name type="scientific">Pedobacter yulinensis</name>
    <dbReference type="NCBI Taxonomy" id="2126353"/>
    <lineage>
        <taxon>Bacteria</taxon>
        <taxon>Pseudomonadati</taxon>
        <taxon>Bacteroidota</taxon>
        <taxon>Sphingobacteriia</taxon>
        <taxon>Sphingobacteriales</taxon>
        <taxon>Sphingobacteriaceae</taxon>
        <taxon>Pedobacter</taxon>
    </lineage>
</organism>
<sequence length="404" mass="45934">MGGRRGAGSLRLPDDTEPGNKAAEAGIAIALITISLQKNGSAGQAWRQCSKNAVLKKKIQRFNLKTGIGVSLVFPAIFTFAQPAPTVSDVLLRFLNFFLFIAAIWILNYACIDFQLAVPKKERRGRVGLYTRMAATSVLSVPVYLLLAAVFRQEQATLASLFNSNFSGKSWFFFLLRIMLFNAGIIITKYLYDSGAEQRRILLENEHLKREHLNAVHESLKQQVDPHFLFNSLNTLQSLVKQNSPQSVAFIGELSSVYRYMLLRRDKKYVTVGEELDFLRSYLYLLKIRFGEAFQMQVNVNDEHLRTLIPPHTLQLLAENTVKHNKFSMKYPLYIRIFSTEKFLVVQNNFSEKARGPAETSGVGLKNISRRYALLFNKEIAIHKSAEFFQVSLPLIEENESTDH</sequence>
<feature type="transmembrane region" description="Helical" evidence="1">
    <location>
        <begin position="66"/>
        <end position="84"/>
    </location>
</feature>
<evidence type="ECO:0000313" key="3">
    <source>
        <dbReference type="EMBL" id="PST84153.1"/>
    </source>
</evidence>
<gene>
    <name evidence="3" type="ORF">C7T94_05335</name>
</gene>
<dbReference type="InterPro" id="IPR050640">
    <property type="entry name" value="Bact_2-comp_sensor_kinase"/>
</dbReference>
<dbReference type="AlphaFoldDB" id="A0A2T3HP28"/>
<evidence type="ECO:0000256" key="1">
    <source>
        <dbReference type="SAM" id="Phobius"/>
    </source>
</evidence>
<dbReference type="PANTHER" id="PTHR34220">
    <property type="entry name" value="SENSOR HISTIDINE KINASE YPDA"/>
    <property type="match status" value="1"/>
</dbReference>
<feature type="domain" description="Signal transduction histidine kinase internal region" evidence="2">
    <location>
        <begin position="218"/>
        <end position="294"/>
    </location>
</feature>
<keyword evidence="1" id="KW-1133">Transmembrane helix</keyword>
<evidence type="ECO:0000259" key="2">
    <source>
        <dbReference type="Pfam" id="PF06580"/>
    </source>
</evidence>
<keyword evidence="1" id="KW-0812">Transmembrane</keyword>